<protein>
    <submittedName>
        <fullName evidence="2">Uncharacterized protein</fullName>
    </submittedName>
</protein>
<gene>
    <name evidence="2" type="ORF">NCTC10132_00143</name>
</gene>
<accession>A0A3B0PJK6</accession>
<name>A0A3B0PJK6_9BACT</name>
<feature type="non-terminal residue" evidence="2">
    <location>
        <position position="94"/>
    </location>
</feature>
<reference evidence="3" key="1">
    <citation type="submission" date="2018-06" db="EMBL/GenBank/DDBJ databases">
        <authorList>
            <consortium name="Pathogen Informatics"/>
        </authorList>
    </citation>
    <scope>NUCLEOTIDE SEQUENCE [LARGE SCALE GENOMIC DNA]</scope>
    <source>
        <strain evidence="3">NCTC10132</strain>
    </source>
</reference>
<feature type="transmembrane region" description="Helical" evidence="1">
    <location>
        <begin position="75"/>
        <end position="93"/>
    </location>
</feature>
<keyword evidence="3" id="KW-1185">Reference proteome</keyword>
<dbReference type="AlphaFoldDB" id="A0A3B0PJK6"/>
<keyword evidence="1" id="KW-0472">Membrane</keyword>
<evidence type="ECO:0000256" key="1">
    <source>
        <dbReference type="SAM" id="Phobius"/>
    </source>
</evidence>
<evidence type="ECO:0000313" key="2">
    <source>
        <dbReference type="EMBL" id="SYV96809.1"/>
    </source>
</evidence>
<keyword evidence="1" id="KW-0812">Transmembrane</keyword>
<dbReference type="KEGG" id="medw:NCTC10132_00143"/>
<organism evidence="2 3">
    <name type="scientific">Mycoplasmopsis edwardii</name>
    <dbReference type="NCBI Taxonomy" id="53558"/>
    <lineage>
        <taxon>Bacteria</taxon>
        <taxon>Bacillati</taxon>
        <taxon>Mycoplasmatota</taxon>
        <taxon>Mycoplasmoidales</taxon>
        <taxon>Metamycoplasmataceae</taxon>
        <taxon>Mycoplasmopsis</taxon>
    </lineage>
</organism>
<proteinExistence type="predicted"/>
<keyword evidence="1" id="KW-1133">Transmembrane helix</keyword>
<dbReference type="Proteomes" id="UP000257559">
    <property type="component" value="Chromosome"/>
</dbReference>
<evidence type="ECO:0000313" key="3">
    <source>
        <dbReference type="Proteomes" id="UP000257559"/>
    </source>
</evidence>
<sequence length="94" mass="10983">MNDSFNNKGSYTEDDRFFTIYDIDLIEKYSTFATSLSDVLSQKFDELFEKINEYKDKKKLSIITKYESKKAFKQTVLSLFVIMGTSFISVSGIW</sequence>
<dbReference type="EMBL" id="LS991951">
    <property type="protein sequence ID" value="SYV96809.1"/>
    <property type="molecule type" value="Genomic_DNA"/>
</dbReference>